<dbReference type="RefSeq" id="WP_381608601.1">
    <property type="nucleotide sequence ID" value="NZ_JBHTEB010000001.1"/>
</dbReference>
<gene>
    <name evidence="2" type="ORF">ACFQZ6_14780</name>
</gene>
<name>A0ABW2W7J5_9ACTN</name>
<evidence type="ECO:0000313" key="3">
    <source>
        <dbReference type="Proteomes" id="UP001597023"/>
    </source>
</evidence>
<dbReference type="EMBL" id="JBHTEB010000001">
    <property type="protein sequence ID" value="MFD0315470.1"/>
    <property type="molecule type" value="Genomic_DNA"/>
</dbReference>
<dbReference type="PROSITE" id="PS51257">
    <property type="entry name" value="PROKAR_LIPOPROTEIN"/>
    <property type="match status" value="1"/>
</dbReference>
<organism evidence="2 3">
    <name type="scientific">Streptomyces flavalbus</name>
    <dbReference type="NCBI Taxonomy" id="2665155"/>
    <lineage>
        <taxon>Bacteria</taxon>
        <taxon>Bacillati</taxon>
        <taxon>Actinomycetota</taxon>
        <taxon>Actinomycetes</taxon>
        <taxon>Kitasatosporales</taxon>
        <taxon>Streptomycetaceae</taxon>
        <taxon>Streptomyces</taxon>
    </lineage>
</organism>
<accession>A0ABW2W7J5</accession>
<evidence type="ECO:0008006" key="4">
    <source>
        <dbReference type="Google" id="ProtNLM"/>
    </source>
</evidence>
<sequence>MRRTPLTPLTPLTKFTALCLTAAATVALTGCVSGDDTADDKAAGKGGKADRSAASPASKSPEPFPDLTGGEIAERALDATVGAQSLRVTGDVPDESSGGTIRLDMAMDKDGECAGTLGMDGGKADLIRTGDTVYMRYDEGFLRAQGEGEPQADTDAAVALLAGKWTSMSATGEDMDEITGFCDLDTLLGGEERVHSDATRGRTTEVDGTPAIVLDEKDGKDRYTLYVATEGEPYLLRVDSTGADDPGALTFSDHDEPVRAERPTGEILDLDDLAG</sequence>
<feature type="compositionally biased region" description="Low complexity" evidence="1">
    <location>
        <begin position="52"/>
        <end position="61"/>
    </location>
</feature>
<feature type="compositionally biased region" description="Basic and acidic residues" evidence="1">
    <location>
        <begin position="39"/>
        <end position="51"/>
    </location>
</feature>
<feature type="region of interest" description="Disordered" evidence="1">
    <location>
        <begin position="37"/>
        <end position="69"/>
    </location>
</feature>
<dbReference type="Proteomes" id="UP001597023">
    <property type="component" value="Unassembled WGS sequence"/>
</dbReference>
<comment type="caution">
    <text evidence="2">The sequence shown here is derived from an EMBL/GenBank/DDBJ whole genome shotgun (WGS) entry which is preliminary data.</text>
</comment>
<keyword evidence="3" id="KW-1185">Reference proteome</keyword>
<reference evidence="3" key="1">
    <citation type="journal article" date="2019" name="Int. J. Syst. Evol. Microbiol.">
        <title>The Global Catalogue of Microorganisms (GCM) 10K type strain sequencing project: providing services to taxonomists for standard genome sequencing and annotation.</title>
        <authorList>
            <consortium name="The Broad Institute Genomics Platform"/>
            <consortium name="The Broad Institute Genome Sequencing Center for Infectious Disease"/>
            <person name="Wu L."/>
            <person name="Ma J."/>
        </authorList>
    </citation>
    <scope>NUCLEOTIDE SEQUENCE [LARGE SCALE GENOMIC DNA]</scope>
    <source>
        <strain evidence="3">CGMCC 4.7400</strain>
    </source>
</reference>
<proteinExistence type="predicted"/>
<protein>
    <recommendedName>
        <fullName evidence="4">Lipoprotein</fullName>
    </recommendedName>
</protein>
<feature type="region of interest" description="Disordered" evidence="1">
    <location>
        <begin position="243"/>
        <end position="275"/>
    </location>
</feature>
<feature type="compositionally biased region" description="Basic and acidic residues" evidence="1">
    <location>
        <begin position="252"/>
        <end position="264"/>
    </location>
</feature>
<evidence type="ECO:0000313" key="2">
    <source>
        <dbReference type="EMBL" id="MFD0315470.1"/>
    </source>
</evidence>
<dbReference type="Gene3D" id="2.50.20.20">
    <property type="match status" value="1"/>
</dbReference>
<evidence type="ECO:0000256" key="1">
    <source>
        <dbReference type="SAM" id="MobiDB-lite"/>
    </source>
</evidence>